<dbReference type="InterPro" id="IPR029033">
    <property type="entry name" value="His_PPase_superfam"/>
</dbReference>
<dbReference type="SUPFAM" id="SSF53254">
    <property type="entry name" value="Phosphoglycerate mutase-like"/>
    <property type="match status" value="1"/>
</dbReference>
<name>A0AAW9SLR2_9RHOB</name>
<protein>
    <submittedName>
        <fullName evidence="1">Histidine phosphatase family protein</fullName>
    </submittedName>
</protein>
<dbReference type="RefSeq" id="WP_347166417.1">
    <property type="nucleotide sequence ID" value="NZ_JBDNCH010000002.1"/>
</dbReference>
<evidence type="ECO:0000313" key="2">
    <source>
        <dbReference type="Proteomes" id="UP001428774"/>
    </source>
</evidence>
<dbReference type="Gene3D" id="3.40.50.1240">
    <property type="entry name" value="Phosphoglycerate mutase-like"/>
    <property type="match status" value="1"/>
</dbReference>
<dbReference type="CDD" id="cd07040">
    <property type="entry name" value="HP"/>
    <property type="match status" value="1"/>
</dbReference>
<dbReference type="EMBL" id="JBDNCH010000002">
    <property type="protein sequence ID" value="MEN9061332.1"/>
    <property type="molecule type" value="Genomic_DNA"/>
</dbReference>
<sequence length="198" mass="21528">MPVTVRYLTHPQVLIEPRKDVRRWSLSPAGRERVAALAAGLGSLSQTRRVISSDETKAVETAAPLAQALGVGLEIRPRMHENDRSATGFLPPAEFEAVADRFFAEPASSVRGWETAEDAQRRILSEVDACLAAPQEGDVLFVGHGAVGTLLFCALSGLGIDRRFDQGPGGGGCWFQFDIQHRQPRQRWQPMEALIAGG</sequence>
<accession>A0AAW9SLR2</accession>
<reference evidence="1 2" key="1">
    <citation type="submission" date="2024-05" db="EMBL/GenBank/DDBJ databases">
        <title>Genome sequence of Ponticoccus litoralis KCCM 90028.</title>
        <authorList>
            <person name="Kim J.M."/>
            <person name="Lee J.K."/>
            <person name="Choi B.J."/>
            <person name="Bayburt H."/>
            <person name="Baek J.H."/>
            <person name="Jeon C.O."/>
        </authorList>
    </citation>
    <scope>NUCLEOTIDE SEQUENCE [LARGE SCALE GENOMIC DNA]</scope>
    <source>
        <strain evidence="1 2">KCCM 90028</strain>
    </source>
</reference>
<gene>
    <name evidence="1" type="ORF">ABFB10_10025</name>
</gene>
<dbReference type="Proteomes" id="UP001428774">
    <property type="component" value="Unassembled WGS sequence"/>
</dbReference>
<evidence type="ECO:0000313" key="1">
    <source>
        <dbReference type="EMBL" id="MEN9061332.1"/>
    </source>
</evidence>
<organism evidence="1 2">
    <name type="scientific">Ponticoccus litoralis</name>
    <dbReference type="NCBI Taxonomy" id="422297"/>
    <lineage>
        <taxon>Bacteria</taxon>
        <taxon>Pseudomonadati</taxon>
        <taxon>Pseudomonadota</taxon>
        <taxon>Alphaproteobacteria</taxon>
        <taxon>Rhodobacterales</taxon>
        <taxon>Roseobacteraceae</taxon>
        <taxon>Ponticoccus</taxon>
    </lineage>
</organism>
<keyword evidence="2" id="KW-1185">Reference proteome</keyword>
<proteinExistence type="predicted"/>
<dbReference type="Pfam" id="PF00300">
    <property type="entry name" value="His_Phos_1"/>
    <property type="match status" value="1"/>
</dbReference>
<dbReference type="AlphaFoldDB" id="A0AAW9SLR2"/>
<dbReference type="InterPro" id="IPR013078">
    <property type="entry name" value="His_Pase_superF_clade-1"/>
</dbReference>
<comment type="caution">
    <text evidence="1">The sequence shown here is derived from an EMBL/GenBank/DDBJ whole genome shotgun (WGS) entry which is preliminary data.</text>
</comment>